<dbReference type="STRING" id="593117.TGAM_1527"/>
<keyword evidence="2" id="KW-1185">Reference proteome</keyword>
<evidence type="ECO:0000313" key="2">
    <source>
        <dbReference type="Proteomes" id="UP000001488"/>
    </source>
</evidence>
<evidence type="ECO:0000313" key="1">
    <source>
        <dbReference type="EMBL" id="ACS34029.1"/>
    </source>
</evidence>
<name>C5A717_THEGJ</name>
<dbReference type="InterPro" id="IPR007381">
    <property type="entry name" value="CheF1/F2"/>
</dbReference>
<dbReference type="KEGG" id="tga:TGAM_1527"/>
<dbReference type="PATRIC" id="fig|593117.10.peg.1530"/>
<dbReference type="AlphaFoldDB" id="C5A717"/>
<organism evidence="1 2">
    <name type="scientific">Thermococcus gammatolerans (strain DSM 15229 / JCM 11827 / EJ3)</name>
    <dbReference type="NCBI Taxonomy" id="593117"/>
    <lineage>
        <taxon>Archaea</taxon>
        <taxon>Methanobacteriati</taxon>
        <taxon>Methanobacteriota</taxon>
        <taxon>Thermococci</taxon>
        <taxon>Thermococcales</taxon>
        <taxon>Thermococcaceae</taxon>
        <taxon>Thermococcus</taxon>
    </lineage>
</organism>
<dbReference type="PANTHER" id="PTHR42201">
    <property type="entry name" value="TAXIS PROTEIN"/>
    <property type="match status" value="1"/>
</dbReference>
<proteinExistence type="predicted"/>
<dbReference type="Proteomes" id="UP000001488">
    <property type="component" value="Chromosome"/>
</dbReference>
<dbReference type="eggNOG" id="arCOG02394">
    <property type="taxonomic scope" value="Archaea"/>
</dbReference>
<dbReference type="GeneID" id="7987329"/>
<reference evidence="1 2" key="1">
    <citation type="journal article" date="2007" name="Genome Biol.">
        <title>Genome analysis and genome-wide proteomics of Thermococcus gammatolerans, the most radioresistant organism known amongst the Archaea.</title>
        <authorList>
            <person name="Zivanovic Y."/>
            <person name="Armengaud J."/>
            <person name="Lagorce A."/>
            <person name="Leplat C."/>
            <person name="Guerin P."/>
            <person name="Dutertre M."/>
            <person name="Anthouard V."/>
            <person name="Forterre P."/>
            <person name="Wincker P."/>
            <person name="Confalonieri F."/>
        </authorList>
    </citation>
    <scope>NUCLEOTIDE SEQUENCE [LARGE SCALE GENOMIC DNA]</scope>
    <source>
        <strain evidence="2">DSM 15229 / JCM 11827 / EJ3</strain>
    </source>
</reference>
<accession>C5A717</accession>
<dbReference type="PANTHER" id="PTHR42201:SF1">
    <property type="entry name" value="TAXIS PROTEIN"/>
    <property type="match status" value="1"/>
</dbReference>
<dbReference type="HOGENOM" id="CLU_072984_0_0_2"/>
<gene>
    <name evidence="1" type="ordered locus">TGAM_1527</name>
</gene>
<dbReference type="GO" id="GO:0006935">
    <property type="term" value="P:chemotaxis"/>
    <property type="evidence" value="ECO:0007669"/>
    <property type="project" value="InterPro"/>
</dbReference>
<sequence length="287" mass="32895">MPAELRARAEVVWSGKRTQTREVIVTLSHSGLSMRFVDEKAGEDFFSFSLLEDLGFLPPFPCDEPNFTLRFSGDRVLILSVGNNPLIYDRRKFEAFIHGIFVELLNGVPVLMRRAGEPWSVVHLRLIGPGRLLVVENERERLMSLSSVSEAEVLEDTLWRFKVYSPSGVESFDLKIGERRIRLFILRYLQRFSPLSWGYLAELSREFPELERELKRPELEPLEREVLDVLLAGIDPLDVPRVLGLDVLKVEGVYDSLIRKGLLRIKGVRKIVEPTPLARKLKEGGEK</sequence>
<protein>
    <recommendedName>
        <fullName evidence="3">Taxis protein</fullName>
    </recommendedName>
</protein>
<dbReference type="OrthoDB" id="227825at2157"/>
<evidence type="ECO:0008006" key="3">
    <source>
        <dbReference type="Google" id="ProtNLM"/>
    </source>
</evidence>
<dbReference type="EMBL" id="CP001398">
    <property type="protein sequence ID" value="ACS34029.1"/>
    <property type="molecule type" value="Genomic_DNA"/>
</dbReference>
<dbReference type="RefSeq" id="WP_015859140.1">
    <property type="nucleotide sequence ID" value="NC_012804.1"/>
</dbReference>
<dbReference type="PaxDb" id="593117-TGAM_1527"/>